<dbReference type="Proteomes" id="UP001162480">
    <property type="component" value="Chromosome 13"/>
</dbReference>
<name>A0AA36BD65_OCTVU</name>
<gene>
    <name evidence="7" type="ORF">OCTVUL_1B030618</name>
</gene>
<keyword evidence="4 5" id="KW-0472">Membrane</keyword>
<evidence type="ECO:0000256" key="2">
    <source>
        <dbReference type="ARBA" id="ARBA00022692"/>
    </source>
</evidence>
<dbReference type="GO" id="GO:0022857">
    <property type="term" value="F:transmembrane transporter activity"/>
    <property type="evidence" value="ECO:0007669"/>
    <property type="project" value="InterPro"/>
</dbReference>
<dbReference type="InterPro" id="IPR036259">
    <property type="entry name" value="MFS_trans_sf"/>
</dbReference>
<keyword evidence="8" id="KW-1185">Reference proteome</keyword>
<comment type="subcellular location">
    <subcellularLocation>
        <location evidence="1">Membrane</location>
        <topology evidence="1">Multi-pass membrane protein</topology>
    </subcellularLocation>
</comment>
<keyword evidence="3 5" id="KW-1133">Transmembrane helix</keyword>
<reference evidence="7" key="1">
    <citation type="submission" date="2023-08" db="EMBL/GenBank/DDBJ databases">
        <authorList>
            <person name="Alioto T."/>
            <person name="Alioto T."/>
            <person name="Gomez Garrido J."/>
        </authorList>
    </citation>
    <scope>NUCLEOTIDE SEQUENCE</scope>
</reference>
<dbReference type="SUPFAM" id="SSF103473">
    <property type="entry name" value="MFS general substrate transporter"/>
    <property type="match status" value="1"/>
</dbReference>
<accession>A0AA36BD65</accession>
<protein>
    <submittedName>
        <fullName evidence="7">Organic cation transporter protein-like</fullName>
    </submittedName>
</protein>
<dbReference type="PROSITE" id="PS50850">
    <property type="entry name" value="MFS"/>
    <property type="match status" value="1"/>
</dbReference>
<dbReference type="PANTHER" id="PTHR24064">
    <property type="entry name" value="SOLUTE CARRIER FAMILY 22 MEMBER"/>
    <property type="match status" value="1"/>
</dbReference>
<keyword evidence="2 5" id="KW-0812">Transmembrane</keyword>
<evidence type="ECO:0000256" key="1">
    <source>
        <dbReference type="ARBA" id="ARBA00004141"/>
    </source>
</evidence>
<dbReference type="EMBL" id="OX597826">
    <property type="protein sequence ID" value="CAI9732225.1"/>
    <property type="molecule type" value="Genomic_DNA"/>
</dbReference>
<dbReference type="InterPro" id="IPR020846">
    <property type="entry name" value="MFS_dom"/>
</dbReference>
<sequence length="154" mass="17519">MFLWTEISDREFFYSCKRGESKNEANAVRQEFDLVCEKKWLKSTLQSVYFVGYLIGSIVFGVLSDRFGRKLTFFMTNLFFSVCGVSKIFMPSFVVFMIFHCMQGSGFMGVAISTYALRSFWVSLALLVLGKFGIAAAFSSIYLLSAEIFPTVVR</sequence>
<feature type="transmembrane region" description="Helical" evidence="5">
    <location>
        <begin position="47"/>
        <end position="64"/>
    </location>
</feature>
<evidence type="ECO:0000259" key="6">
    <source>
        <dbReference type="PROSITE" id="PS50850"/>
    </source>
</evidence>
<evidence type="ECO:0000313" key="8">
    <source>
        <dbReference type="Proteomes" id="UP001162480"/>
    </source>
</evidence>
<dbReference type="Pfam" id="PF00083">
    <property type="entry name" value="Sugar_tr"/>
    <property type="match status" value="1"/>
</dbReference>
<dbReference type="Gene3D" id="1.20.1250.20">
    <property type="entry name" value="MFS general substrate transporter like domains"/>
    <property type="match status" value="1"/>
</dbReference>
<evidence type="ECO:0000256" key="3">
    <source>
        <dbReference type="ARBA" id="ARBA00022989"/>
    </source>
</evidence>
<feature type="transmembrane region" description="Helical" evidence="5">
    <location>
        <begin position="120"/>
        <end position="144"/>
    </location>
</feature>
<feature type="domain" description="Major facilitator superfamily (MFS) profile" evidence="6">
    <location>
        <begin position="1"/>
        <end position="154"/>
    </location>
</feature>
<feature type="transmembrane region" description="Helical" evidence="5">
    <location>
        <begin position="76"/>
        <end position="100"/>
    </location>
</feature>
<evidence type="ECO:0000256" key="4">
    <source>
        <dbReference type="ARBA" id="ARBA00023136"/>
    </source>
</evidence>
<proteinExistence type="predicted"/>
<organism evidence="7 8">
    <name type="scientific">Octopus vulgaris</name>
    <name type="common">Common octopus</name>
    <dbReference type="NCBI Taxonomy" id="6645"/>
    <lineage>
        <taxon>Eukaryota</taxon>
        <taxon>Metazoa</taxon>
        <taxon>Spiralia</taxon>
        <taxon>Lophotrochozoa</taxon>
        <taxon>Mollusca</taxon>
        <taxon>Cephalopoda</taxon>
        <taxon>Coleoidea</taxon>
        <taxon>Octopodiformes</taxon>
        <taxon>Octopoda</taxon>
        <taxon>Incirrata</taxon>
        <taxon>Octopodidae</taxon>
        <taxon>Octopus</taxon>
    </lineage>
</organism>
<dbReference type="AlphaFoldDB" id="A0AA36BD65"/>
<evidence type="ECO:0000313" key="7">
    <source>
        <dbReference type="EMBL" id="CAI9732225.1"/>
    </source>
</evidence>
<dbReference type="InterPro" id="IPR005828">
    <property type="entry name" value="MFS_sugar_transport-like"/>
</dbReference>
<evidence type="ECO:0000256" key="5">
    <source>
        <dbReference type="SAM" id="Phobius"/>
    </source>
</evidence>
<dbReference type="GO" id="GO:0016020">
    <property type="term" value="C:membrane"/>
    <property type="evidence" value="ECO:0007669"/>
    <property type="project" value="UniProtKB-SubCell"/>
</dbReference>